<dbReference type="AlphaFoldDB" id="A0AAV3U6E9"/>
<dbReference type="RefSeq" id="WP_345425874.1">
    <property type="nucleotide sequence ID" value="NZ_AP031496.1"/>
</dbReference>
<name>A0AAV3U6E9_9ALTE</name>
<dbReference type="SMART" id="SM00829">
    <property type="entry name" value="PKS_ER"/>
    <property type="match status" value="1"/>
</dbReference>
<accession>A0AAV3U6E9</accession>
<dbReference type="InterPro" id="IPR036291">
    <property type="entry name" value="NAD(P)-bd_dom_sf"/>
</dbReference>
<dbReference type="CDD" id="cd05288">
    <property type="entry name" value="PGDH"/>
    <property type="match status" value="1"/>
</dbReference>
<dbReference type="InterPro" id="IPR013149">
    <property type="entry name" value="ADH-like_C"/>
</dbReference>
<keyword evidence="1" id="KW-0560">Oxidoreductase</keyword>
<protein>
    <submittedName>
        <fullName evidence="3">NADP-dependent oxidoreductase</fullName>
    </submittedName>
</protein>
<dbReference type="InterPro" id="IPR011032">
    <property type="entry name" value="GroES-like_sf"/>
</dbReference>
<evidence type="ECO:0000313" key="4">
    <source>
        <dbReference type="Proteomes" id="UP001409585"/>
    </source>
</evidence>
<dbReference type="EMBL" id="BAABLX010000029">
    <property type="protein sequence ID" value="GAA4952553.1"/>
    <property type="molecule type" value="Genomic_DNA"/>
</dbReference>
<evidence type="ECO:0000313" key="3">
    <source>
        <dbReference type="EMBL" id="GAA4952553.1"/>
    </source>
</evidence>
<organism evidence="3 4">
    <name type="scientific">Halioxenophilus aromaticivorans</name>
    <dbReference type="NCBI Taxonomy" id="1306992"/>
    <lineage>
        <taxon>Bacteria</taxon>
        <taxon>Pseudomonadati</taxon>
        <taxon>Pseudomonadota</taxon>
        <taxon>Gammaproteobacteria</taxon>
        <taxon>Alteromonadales</taxon>
        <taxon>Alteromonadaceae</taxon>
        <taxon>Halioxenophilus</taxon>
    </lineage>
</organism>
<evidence type="ECO:0000259" key="2">
    <source>
        <dbReference type="SMART" id="SM00829"/>
    </source>
</evidence>
<reference evidence="4" key="1">
    <citation type="journal article" date="2019" name="Int. J. Syst. Evol. Microbiol.">
        <title>The Global Catalogue of Microorganisms (GCM) 10K type strain sequencing project: providing services to taxonomists for standard genome sequencing and annotation.</title>
        <authorList>
            <consortium name="The Broad Institute Genomics Platform"/>
            <consortium name="The Broad Institute Genome Sequencing Center for Infectious Disease"/>
            <person name="Wu L."/>
            <person name="Ma J."/>
        </authorList>
    </citation>
    <scope>NUCLEOTIDE SEQUENCE [LARGE SCALE GENOMIC DNA]</scope>
    <source>
        <strain evidence="4">JCM 19134</strain>
    </source>
</reference>
<evidence type="ECO:0000256" key="1">
    <source>
        <dbReference type="ARBA" id="ARBA00023002"/>
    </source>
</evidence>
<dbReference type="FunFam" id="3.40.50.720:FF:000121">
    <property type="entry name" value="Prostaglandin reductase 2"/>
    <property type="match status" value="1"/>
</dbReference>
<keyword evidence="4" id="KW-1185">Reference proteome</keyword>
<dbReference type="InterPro" id="IPR041694">
    <property type="entry name" value="ADH_N_2"/>
</dbReference>
<comment type="caution">
    <text evidence="3">The sequence shown here is derived from an EMBL/GenBank/DDBJ whole genome shotgun (WGS) entry which is preliminary data.</text>
</comment>
<dbReference type="PANTHER" id="PTHR43205">
    <property type="entry name" value="PROSTAGLANDIN REDUCTASE"/>
    <property type="match status" value="1"/>
</dbReference>
<dbReference type="InterPro" id="IPR020843">
    <property type="entry name" value="ER"/>
</dbReference>
<gene>
    <name evidence="3" type="ORF">GCM10025791_36590</name>
</gene>
<dbReference type="InterPro" id="IPR045010">
    <property type="entry name" value="MDR_fam"/>
</dbReference>
<dbReference type="Proteomes" id="UP001409585">
    <property type="component" value="Unassembled WGS sequence"/>
</dbReference>
<dbReference type="Pfam" id="PF00107">
    <property type="entry name" value="ADH_zinc_N"/>
    <property type="match status" value="1"/>
</dbReference>
<dbReference type="Gene3D" id="3.90.180.10">
    <property type="entry name" value="Medium-chain alcohol dehydrogenases, catalytic domain"/>
    <property type="match status" value="1"/>
</dbReference>
<feature type="domain" description="Enoyl reductase (ER)" evidence="2">
    <location>
        <begin position="22"/>
        <end position="339"/>
    </location>
</feature>
<dbReference type="SUPFAM" id="SSF51735">
    <property type="entry name" value="NAD(P)-binding Rossmann-fold domains"/>
    <property type="match status" value="1"/>
</dbReference>
<dbReference type="PANTHER" id="PTHR43205:SF7">
    <property type="entry name" value="PROSTAGLANDIN REDUCTASE 1"/>
    <property type="match status" value="1"/>
</dbReference>
<sequence>MTKTQHITARHVVIKSRPDSALMPEHFEITETQLPALKPGEFLICNHILSLDAGFRQWMNAGASDNYLSEMPLGEAVQSIILGQVVDSLNEDYPTGVYVVGRTAWQDYSIADGSDLMSIIDIDNGVSPEQYLSALGPSGMTAYFGLTGIGQPTACDTIVVSAAAGGVGSLVGQMAKILGCKTIGLTSSDEKCQWLTTELGYDIAINYRSATPLLEQIQQAAPDGVDIYFDNVGGEMLDTIMQHLALNARLVLCGAISQYDADKDTGIYNLWQLVTKRARAEGFMFSDYVDQYPQASQQLAQWINDGLLKAPLNLSYGLEATAQSFCDMLEGKNTGKSLVILKTPQ</sequence>
<dbReference type="Pfam" id="PF16884">
    <property type="entry name" value="ADH_N_2"/>
    <property type="match status" value="1"/>
</dbReference>
<dbReference type="GO" id="GO:0016628">
    <property type="term" value="F:oxidoreductase activity, acting on the CH-CH group of donors, NAD or NADP as acceptor"/>
    <property type="evidence" value="ECO:0007669"/>
    <property type="project" value="InterPro"/>
</dbReference>
<dbReference type="SUPFAM" id="SSF50129">
    <property type="entry name" value="GroES-like"/>
    <property type="match status" value="1"/>
</dbReference>
<dbReference type="Gene3D" id="3.40.50.720">
    <property type="entry name" value="NAD(P)-binding Rossmann-like Domain"/>
    <property type="match status" value="1"/>
</dbReference>
<proteinExistence type="predicted"/>